<feature type="coiled-coil region" evidence="7">
    <location>
        <begin position="289"/>
        <end position="316"/>
    </location>
</feature>
<evidence type="ECO:0000256" key="1">
    <source>
        <dbReference type="ARBA" id="ARBA00004651"/>
    </source>
</evidence>
<reference evidence="10" key="1">
    <citation type="submission" date="2015-06" db="EMBL/GenBank/DDBJ databases">
        <authorList>
            <person name="Liu B."/>
            <person name="Wang J."/>
            <person name="Zhu Y."/>
            <person name="Liu G."/>
            <person name="Chen Q."/>
            <person name="Zheng C."/>
            <person name="Che J."/>
            <person name="Ge C."/>
            <person name="Shi H."/>
            <person name="Pan Z."/>
            <person name="Liu X."/>
        </authorList>
    </citation>
    <scope>NUCLEOTIDE SEQUENCE [LARGE SCALE GENOMIC DNA]</scope>
    <source>
        <strain evidence="10">DSM 16346</strain>
    </source>
</reference>
<dbReference type="OrthoDB" id="4974788at2"/>
<dbReference type="PANTHER" id="PTHR30294:SF29">
    <property type="entry name" value="MULTIDRUG ABC TRANSPORTER PERMEASE YBHS-RELATED"/>
    <property type="match status" value="1"/>
</dbReference>
<dbReference type="STRING" id="157733.AB986_15440"/>
<dbReference type="InterPro" id="IPR051449">
    <property type="entry name" value="ABC-2_transporter_component"/>
</dbReference>
<keyword evidence="11" id="KW-1185">Reference proteome</keyword>
<comment type="caution">
    <text evidence="10">The sequence shown here is derived from an EMBL/GenBank/DDBJ whole genome shotgun (WGS) entry which is preliminary data.</text>
</comment>
<feature type="transmembrane region" description="Helical" evidence="9">
    <location>
        <begin position="935"/>
        <end position="958"/>
    </location>
</feature>
<keyword evidence="6 9" id="KW-0472">Membrane</keyword>
<accession>A0A0J6FSE6</accession>
<organism evidence="10 11">
    <name type="scientific">Guptibacillus hwajinpoensis</name>
    <dbReference type="NCBI Taxonomy" id="208199"/>
    <lineage>
        <taxon>Bacteria</taxon>
        <taxon>Bacillati</taxon>
        <taxon>Bacillota</taxon>
        <taxon>Bacilli</taxon>
        <taxon>Bacillales</taxon>
        <taxon>Guptibacillaceae</taxon>
        <taxon>Guptibacillus</taxon>
    </lineage>
</organism>
<dbReference type="Proteomes" id="UP000035996">
    <property type="component" value="Unassembled WGS sequence"/>
</dbReference>
<proteinExistence type="inferred from homology"/>
<dbReference type="PANTHER" id="PTHR30294">
    <property type="entry name" value="MEMBRANE COMPONENT OF ABC TRANSPORTER YHHJ-RELATED"/>
    <property type="match status" value="1"/>
</dbReference>
<dbReference type="GO" id="GO:0005886">
    <property type="term" value="C:plasma membrane"/>
    <property type="evidence" value="ECO:0007669"/>
    <property type="project" value="UniProtKB-SubCell"/>
</dbReference>
<dbReference type="Gene3D" id="3.40.1710.10">
    <property type="entry name" value="abc type-2 transporter like domain"/>
    <property type="match status" value="1"/>
</dbReference>
<keyword evidence="5 9" id="KW-1133">Transmembrane helix</keyword>
<evidence type="ECO:0000256" key="3">
    <source>
        <dbReference type="ARBA" id="ARBA00022475"/>
    </source>
</evidence>
<evidence type="ECO:0000256" key="7">
    <source>
        <dbReference type="SAM" id="Coils"/>
    </source>
</evidence>
<dbReference type="PATRIC" id="fig|157733.3.peg.1165"/>
<dbReference type="NCBIfam" id="TIGR03929">
    <property type="entry name" value="T7_esaA_Nterm"/>
    <property type="match status" value="1"/>
</dbReference>
<evidence type="ECO:0000256" key="9">
    <source>
        <dbReference type="SAM" id="Phobius"/>
    </source>
</evidence>
<feature type="transmembrane region" description="Helical" evidence="9">
    <location>
        <begin position="909"/>
        <end position="928"/>
    </location>
</feature>
<feature type="compositionally biased region" description="Acidic residues" evidence="8">
    <location>
        <begin position="369"/>
        <end position="398"/>
    </location>
</feature>
<keyword evidence="7" id="KW-0175">Coiled coil</keyword>
<feature type="region of interest" description="Disordered" evidence="8">
    <location>
        <begin position="362"/>
        <end position="398"/>
    </location>
</feature>
<gene>
    <name evidence="10" type="ORF">AB986_15440</name>
</gene>
<evidence type="ECO:0000256" key="2">
    <source>
        <dbReference type="ARBA" id="ARBA00008338"/>
    </source>
</evidence>
<dbReference type="AlphaFoldDB" id="A0A0J6FSE6"/>
<evidence type="ECO:0000256" key="6">
    <source>
        <dbReference type="ARBA" id="ARBA00023136"/>
    </source>
</evidence>
<feature type="transmembrane region" description="Helical" evidence="9">
    <location>
        <begin position="878"/>
        <end position="897"/>
    </location>
</feature>
<evidence type="ECO:0000256" key="4">
    <source>
        <dbReference type="ARBA" id="ARBA00022692"/>
    </source>
</evidence>
<protein>
    <recommendedName>
        <fullName evidence="12">Type VII secretion protein EsaA</fullName>
    </recommendedName>
</protein>
<feature type="transmembrane region" description="Helical" evidence="9">
    <location>
        <begin position="845"/>
        <end position="866"/>
    </location>
</feature>
<name>A0A0J6FSE6_9BACL</name>
<dbReference type="EMBL" id="LELK01000004">
    <property type="protein sequence ID" value="KMM37257.1"/>
    <property type="molecule type" value="Genomic_DNA"/>
</dbReference>
<evidence type="ECO:0000313" key="11">
    <source>
        <dbReference type="Proteomes" id="UP000035996"/>
    </source>
</evidence>
<dbReference type="InterPro" id="IPR023838">
    <property type="entry name" value="T7SS_EsaA"/>
</dbReference>
<dbReference type="RefSeq" id="WP_048312140.1">
    <property type="nucleotide sequence ID" value="NZ_CP119526.1"/>
</dbReference>
<feature type="coiled-coil region" evidence="7">
    <location>
        <begin position="463"/>
        <end position="560"/>
    </location>
</feature>
<evidence type="ECO:0000313" key="10">
    <source>
        <dbReference type="EMBL" id="KMM37257.1"/>
    </source>
</evidence>
<keyword evidence="3" id="KW-1003">Cell membrane</keyword>
<evidence type="ECO:0000256" key="8">
    <source>
        <dbReference type="SAM" id="MobiDB-lite"/>
    </source>
</evidence>
<sequence>MNEKKSILKLILVTAIILVLPLVYFTSIGENPMKTKENATKTIAVVNEDTGTEEDEELVKFGNDVPPILKSDSTYNWEVVGRSAGENGLTNQKYDAIVYIPSTFSQKILTYDENQPEQTKLEFTVQNQLNAINKEKVLLEIEQATNRVNTKMSSLYWNYVSNDLANIQEEFDQIVEKEKAFQQTMLSFYTPSSKDLADQMEQQVSMLATLQSSSENAEERAADQADTMEGFQEKLATFVTSTNDYREYQQKQQEVLEQVQADSVDSISQATEMPQPMFMNNKELFEGESESVLQNMSQMENQLVEQQEMFSGLKELRYNQVERQVDDFYTLQDRIINYYQQLKDSMVLNDLESEIATLSNRLGNGDDIVIPDDPELPEVPSDPEEPVNPEEPSEDEDPLNELNQLLESLQDEEPPVIEEDNTQEGSTPVDLSVERNELLAIAQEILAIQETLIALEEPKVEDLEKASTNLVTLKDRIQQTEKQLLAKEDGDNPLDGELEELNKLLETLTEEKKSLLVQIGELTKEVDELTKENDKLTTQKETLSEQVDVLKDSNTELKDLLVMVSDKIYRISSGINEKENAILASPALSQARKDKLSVYFQRPIKGTNLTDVLQYYAYLDRYEATLNGMLSKNDVKETVLQDNELREEVNSMLELTSEEKGQWDAVGTQVPKTSDALTTLQDDFTVFLADYKNVLDTQQAKLLESLNGIEEEAGNVLTQMQQSEQQAPNETTQGGTQIISNHDQIKSQMSSLYDWMDSVENSQSEILTYTDELQSRVAEVQTDANTLNNKWDNNVASTLMIRDDVFNVMGNAFVDGQSNDYVYDFLATPIDVTGSVFTDKKDTNLPPVVILFVILLSSLLIGYASYYFQHGPWWLQTILFLMLTSIVGLVISLYSLSIYPLGNDRSLEWTIFTILLLLSCSGLIRVAFMGHHLIGWFVTVGLVALFVTPLLALSTPNFSFTDPMSRVYMSIQNSTQTLFTEGAMILTAVLIVLIILQYALSKRLSWTQNKEDEAHEA</sequence>
<comment type="subcellular location">
    <subcellularLocation>
        <location evidence="1">Cell membrane</location>
        <topology evidence="1">Multi-pass membrane protein</topology>
    </subcellularLocation>
</comment>
<evidence type="ECO:0000256" key="5">
    <source>
        <dbReference type="ARBA" id="ARBA00022989"/>
    </source>
</evidence>
<evidence type="ECO:0008006" key="12">
    <source>
        <dbReference type="Google" id="ProtNLM"/>
    </source>
</evidence>
<keyword evidence="4 9" id="KW-0812">Transmembrane</keyword>
<feature type="transmembrane region" description="Helical" evidence="9">
    <location>
        <begin position="978"/>
        <end position="1000"/>
    </location>
</feature>
<comment type="similarity">
    <text evidence="2">Belongs to the EsaA family.</text>
</comment>